<feature type="compositionally biased region" description="Acidic residues" evidence="1">
    <location>
        <begin position="977"/>
        <end position="991"/>
    </location>
</feature>
<feature type="region of interest" description="Disordered" evidence="1">
    <location>
        <begin position="310"/>
        <end position="352"/>
    </location>
</feature>
<reference evidence="2 3" key="1">
    <citation type="submission" date="2017-09" db="EMBL/GenBank/DDBJ databases">
        <title>Genome sequencing of Besnoitia besnoiti strain Bb-Ger1.</title>
        <authorList>
            <person name="Schares G."/>
            <person name="Venepally P."/>
            <person name="Lorenzi H.A."/>
        </authorList>
    </citation>
    <scope>NUCLEOTIDE SEQUENCE [LARGE SCALE GENOMIC DNA]</scope>
    <source>
        <strain evidence="2 3">Bb-Ger1</strain>
    </source>
</reference>
<dbReference type="Proteomes" id="UP000224006">
    <property type="component" value="Unassembled WGS sequence"/>
</dbReference>
<feature type="compositionally biased region" description="Basic and acidic residues" evidence="1">
    <location>
        <begin position="375"/>
        <end position="402"/>
    </location>
</feature>
<feature type="region of interest" description="Disordered" evidence="1">
    <location>
        <begin position="615"/>
        <end position="652"/>
    </location>
</feature>
<feature type="compositionally biased region" description="Low complexity" evidence="1">
    <location>
        <begin position="314"/>
        <end position="349"/>
    </location>
</feature>
<feature type="region of interest" description="Disordered" evidence="1">
    <location>
        <begin position="473"/>
        <end position="493"/>
    </location>
</feature>
<dbReference type="GeneID" id="40312315"/>
<feature type="region of interest" description="Disordered" evidence="1">
    <location>
        <begin position="205"/>
        <end position="244"/>
    </location>
</feature>
<feature type="region of interest" description="Disordered" evidence="1">
    <location>
        <begin position="891"/>
        <end position="916"/>
    </location>
</feature>
<proteinExistence type="predicted"/>
<feature type="region of interest" description="Disordered" evidence="1">
    <location>
        <begin position="692"/>
        <end position="853"/>
    </location>
</feature>
<organism evidence="2 3">
    <name type="scientific">Besnoitia besnoiti</name>
    <name type="common">Apicomplexan protozoan</name>
    <dbReference type="NCBI Taxonomy" id="94643"/>
    <lineage>
        <taxon>Eukaryota</taxon>
        <taxon>Sar</taxon>
        <taxon>Alveolata</taxon>
        <taxon>Apicomplexa</taxon>
        <taxon>Conoidasida</taxon>
        <taxon>Coccidia</taxon>
        <taxon>Eucoccidiorida</taxon>
        <taxon>Eimeriorina</taxon>
        <taxon>Sarcocystidae</taxon>
        <taxon>Besnoitia</taxon>
    </lineage>
</organism>
<protein>
    <submittedName>
        <fullName evidence="2">Uncharacterized protein</fullName>
    </submittedName>
</protein>
<comment type="caution">
    <text evidence="2">The sequence shown here is derived from an EMBL/GenBank/DDBJ whole genome shotgun (WGS) entry which is preliminary data.</text>
</comment>
<feature type="compositionally biased region" description="Low complexity" evidence="1">
    <location>
        <begin position="102"/>
        <end position="117"/>
    </location>
</feature>
<accession>A0A2A9MF23</accession>
<evidence type="ECO:0000313" key="3">
    <source>
        <dbReference type="Proteomes" id="UP000224006"/>
    </source>
</evidence>
<feature type="compositionally biased region" description="Basic and acidic residues" evidence="1">
    <location>
        <begin position="1272"/>
        <end position="1283"/>
    </location>
</feature>
<keyword evidence="3" id="KW-1185">Reference proteome</keyword>
<dbReference type="SUPFAM" id="SSF58022">
    <property type="entry name" value="XRCC4, C-terminal oligomerization domain"/>
    <property type="match status" value="1"/>
</dbReference>
<evidence type="ECO:0000256" key="1">
    <source>
        <dbReference type="SAM" id="MobiDB-lite"/>
    </source>
</evidence>
<gene>
    <name evidence="2" type="ORF">BESB_073890</name>
</gene>
<feature type="region of interest" description="Disordered" evidence="1">
    <location>
        <begin position="1015"/>
        <end position="1297"/>
    </location>
</feature>
<feature type="compositionally biased region" description="Basic and acidic residues" evidence="1">
    <location>
        <begin position="86"/>
        <end position="97"/>
    </location>
</feature>
<feature type="region of interest" description="Disordered" evidence="1">
    <location>
        <begin position="375"/>
        <end position="418"/>
    </location>
</feature>
<dbReference type="EMBL" id="NWUJ01000007">
    <property type="protein sequence ID" value="PFH34237.1"/>
    <property type="molecule type" value="Genomic_DNA"/>
</dbReference>
<feature type="compositionally biased region" description="Low complexity" evidence="1">
    <location>
        <begin position="828"/>
        <end position="853"/>
    </location>
</feature>
<evidence type="ECO:0000313" key="2">
    <source>
        <dbReference type="EMBL" id="PFH34237.1"/>
    </source>
</evidence>
<feature type="region of interest" description="Disordered" evidence="1">
    <location>
        <begin position="931"/>
        <end position="996"/>
    </location>
</feature>
<feature type="compositionally biased region" description="Basic and acidic residues" evidence="1">
    <location>
        <begin position="1026"/>
        <end position="1041"/>
    </location>
</feature>
<dbReference type="OrthoDB" id="332679at2759"/>
<feature type="compositionally biased region" description="Low complexity" evidence="1">
    <location>
        <begin position="474"/>
        <end position="487"/>
    </location>
</feature>
<dbReference type="VEuPathDB" id="ToxoDB:BESB_073890"/>
<feature type="compositionally biased region" description="Basic and acidic residues" evidence="1">
    <location>
        <begin position="696"/>
        <end position="707"/>
    </location>
</feature>
<feature type="compositionally biased region" description="Basic and acidic residues" evidence="1">
    <location>
        <begin position="161"/>
        <end position="177"/>
    </location>
</feature>
<feature type="compositionally biased region" description="Basic and acidic residues" evidence="1">
    <location>
        <begin position="762"/>
        <end position="793"/>
    </location>
</feature>
<sequence>MEHTSPIPIAGEGLQDSSGVWTPAAAPGIFALAPFPLFYSHVDATLCGCRDPLHCTSWRDPIGEQSAGETPPRSSRSGRGRGVLAEQKDRKTKEPARRLGFPSPLSSPRSTSPLTSPALHRATAKQHEPDLTGKTGDTPRGPTPRRKEPATNESVSSAGWPRDRQRPAHAEEIDIPRAPDGPGDDASAKTISFFCCTRWKHFGKAKPAASAPNDPKERTQAPADAGGDPDDEKRKNKSPTGNGVVCGMLLFDGHDFYEGRLLYRHLNPRLRWNAETWNRLFYALTHTLAVGSPANPTSGEAQAPLLSAAEPHLRPASSLSSPVSAARASSSSASPQRSSESAAAAPFAAPRDRSTGVRVVVHALDLPFARDEKPANLSVERRGDRAADTDGPSRGEHDREQQEPQPPEASARSASLRPQWTLSPSVASSLYRSPRRTLAANSSQTAPSASLFSLSSLPGLAAASGDAFKNKIDSAAPPLESPSSVSSPERKPAAEGRPLWSYVLSLVMRLGSGASELYVHLTTPLRMQPLNVAVGVRKLFTASILLQQLQLQEQARLFENAQKSSSALESCIAELATAAASRERQQQRLLRGMCLLLNEKKVKLCELRDELEASKRRQATAQRPVPSSELAQAPDTSRAEPDDGGEAISKKRRELQVESCRIDGEGAEQEGECAKALSPAVAQRKGTMQKAAGDTGRVHEEEVRQLHNDAAADSGARGADAREEAKDEDDEAFQWAAAGLGLGGRKKRKITDAEISEANRAQSEEELRKATSADDDRGEKPQEGRHGEAKSGDDGTSLQLTDGDARESHGGDQNSASAAPAPAPARPPSLSSSLSASSASSASSPSFCSSLPSRGMLKVTDERAFPAVFDVIRVKPEPLTASQEDARRLAALRKLQQKETGRASQAEATESRKIRPIEAVADEDFHYEASVHAAPSGLEKKAHRRVAHEPGDPESGLAPRDGSGAARPYAERTEDGRESEEDTQLGDEALEETQQLVHGAWASPLVALFAAGDPALSAENESAEEREEREKGEKKKGESARGLEPQSETETGAASQDWELETQRNEEEKRQPGRLQQGTRARGRGRHRGSGVSASATRGQEARQDEPATGNRGHARKGRRDKGQPPTAGADEAEDSAETHDGVPSRGHGAVSAEGRRGRGNDEREESQGGVFLLEGGDRGDGFSQASSASSLLRPPRKRKGLGFRNRRASAPQAAGEQQEAVGGGQVEREGKPGEDEALSTPRSDDAEAMSRRRLRRISRLSQASQGADELDAPHPNEAEGKKAWLTKRRTSTKGRG</sequence>
<dbReference type="RefSeq" id="XP_029218246.1">
    <property type="nucleotide sequence ID" value="XM_029365762.1"/>
</dbReference>
<feature type="compositionally biased region" description="Low complexity" evidence="1">
    <location>
        <begin position="709"/>
        <end position="718"/>
    </location>
</feature>
<feature type="compositionally biased region" description="Basic residues" evidence="1">
    <location>
        <begin position="1285"/>
        <end position="1297"/>
    </location>
</feature>
<name>A0A2A9MF23_BESBE</name>
<feature type="compositionally biased region" description="Low complexity" evidence="1">
    <location>
        <begin position="1211"/>
        <end position="1221"/>
    </location>
</feature>
<feature type="compositionally biased region" description="Basic residues" evidence="1">
    <location>
        <begin position="1195"/>
        <end position="1208"/>
    </location>
</feature>
<dbReference type="KEGG" id="bbes:BESB_073890"/>
<feature type="compositionally biased region" description="Basic and acidic residues" evidence="1">
    <location>
        <begin position="1061"/>
        <end position="1071"/>
    </location>
</feature>
<feature type="region of interest" description="Disordered" evidence="1">
    <location>
        <begin position="60"/>
        <end position="186"/>
    </location>
</feature>